<evidence type="ECO:0000313" key="1">
    <source>
        <dbReference type="EMBL" id="KAA2245797.1"/>
    </source>
</evidence>
<name>A0A5B2W5Z4_9BACT</name>
<dbReference type="AlphaFoldDB" id="A0A5B2W5Z4"/>
<reference evidence="1 2" key="1">
    <citation type="submission" date="2019-09" db="EMBL/GenBank/DDBJ databases">
        <title>Chitinophaga ginsengihumi sp. nov., isolated from soil of ginseng rhizosphere.</title>
        <authorList>
            <person name="Lee J."/>
        </authorList>
    </citation>
    <scope>NUCLEOTIDE SEQUENCE [LARGE SCALE GENOMIC DNA]</scope>
    <source>
        <strain evidence="1 2">BN140078</strain>
    </source>
</reference>
<evidence type="ECO:0000313" key="2">
    <source>
        <dbReference type="Proteomes" id="UP000324611"/>
    </source>
</evidence>
<accession>A0A5B2W5Z4</accession>
<proteinExistence type="predicted"/>
<dbReference type="Proteomes" id="UP000324611">
    <property type="component" value="Unassembled WGS sequence"/>
</dbReference>
<gene>
    <name evidence="1" type="ORF">F0L74_00500</name>
</gene>
<reference evidence="1 2" key="2">
    <citation type="submission" date="2019-09" db="EMBL/GenBank/DDBJ databases">
        <authorList>
            <person name="Jin C."/>
        </authorList>
    </citation>
    <scope>NUCLEOTIDE SEQUENCE [LARGE SCALE GENOMIC DNA]</scope>
    <source>
        <strain evidence="1 2">BN140078</strain>
    </source>
</reference>
<keyword evidence="2" id="KW-1185">Reference proteome</keyword>
<comment type="caution">
    <text evidence="1">The sequence shown here is derived from an EMBL/GenBank/DDBJ whole genome shotgun (WGS) entry which is preliminary data.</text>
</comment>
<dbReference type="InterPro" id="IPR014917">
    <property type="entry name" value="DUF1800"/>
</dbReference>
<dbReference type="Pfam" id="PF08811">
    <property type="entry name" value="DUF1800"/>
    <property type="match status" value="1"/>
</dbReference>
<dbReference type="EMBL" id="VUOC01000001">
    <property type="protein sequence ID" value="KAA2245797.1"/>
    <property type="molecule type" value="Genomic_DNA"/>
</dbReference>
<sequence>MQHLAWRAGFGESLPVITKWTDKRRRVIVDKVLIGPEKHGPEAVSVANESDLPDYRKVKDMSAEERKKVQQMNRQGTKDLNVAWVKTMVNSEHPLREKMALFWHGHFACRTQSVIYNQQLLQVIRENALGNFGDLLSGVSKTPAMLQFLNNQQNRKQHPNENFAREVMELFTMGRGNYTEKDIKEAARSFTGWGFDADGQFVFRERLHDDGEKEILGQRGNFNGDDMLKILLENKQTARFITAKIYRYFVNDIVTDEAKVNLLADKFYQSNYDIKSLMREIFMADWFYDEQHIGNRIKSPVELLVGMRRTIPMDFEKEEVMLLFEGLLGQTLFYPPNVAGWPGGRSWIDSSTLMFRLRLPQVILYSQELRMRPKDITPEMGEGQSYRMTLELNESLKKLYARKVNARINWDAYLEDFKDIPADKLAGEIAGALLVKNAGASKQLLDKYSDRATRDSYIKTVTIDVMSTPEYQLC</sequence>
<organism evidence="1 2">
    <name type="scientific">Chitinophaga agrisoli</name>
    <dbReference type="NCBI Taxonomy" id="2607653"/>
    <lineage>
        <taxon>Bacteria</taxon>
        <taxon>Pseudomonadati</taxon>
        <taxon>Bacteroidota</taxon>
        <taxon>Chitinophagia</taxon>
        <taxon>Chitinophagales</taxon>
        <taxon>Chitinophagaceae</taxon>
        <taxon>Chitinophaga</taxon>
    </lineage>
</organism>
<protein>
    <submittedName>
        <fullName evidence="1">DUF1800 domain-containing protein</fullName>
    </submittedName>
</protein>